<proteinExistence type="predicted"/>
<keyword evidence="2" id="KW-1185">Reference proteome</keyword>
<accession>A0ACD3ANE9</accession>
<dbReference type="Proteomes" id="UP000308600">
    <property type="component" value="Unassembled WGS sequence"/>
</dbReference>
<reference evidence="1 2" key="1">
    <citation type="journal article" date="2019" name="Nat. Ecol. Evol.">
        <title>Megaphylogeny resolves global patterns of mushroom evolution.</title>
        <authorList>
            <person name="Varga T."/>
            <person name="Krizsan K."/>
            <person name="Foldi C."/>
            <person name="Dima B."/>
            <person name="Sanchez-Garcia M."/>
            <person name="Sanchez-Ramirez S."/>
            <person name="Szollosi G.J."/>
            <person name="Szarkandi J.G."/>
            <person name="Papp V."/>
            <person name="Albert L."/>
            <person name="Andreopoulos W."/>
            <person name="Angelini C."/>
            <person name="Antonin V."/>
            <person name="Barry K.W."/>
            <person name="Bougher N.L."/>
            <person name="Buchanan P."/>
            <person name="Buyck B."/>
            <person name="Bense V."/>
            <person name="Catcheside P."/>
            <person name="Chovatia M."/>
            <person name="Cooper J."/>
            <person name="Damon W."/>
            <person name="Desjardin D."/>
            <person name="Finy P."/>
            <person name="Geml J."/>
            <person name="Haridas S."/>
            <person name="Hughes K."/>
            <person name="Justo A."/>
            <person name="Karasinski D."/>
            <person name="Kautmanova I."/>
            <person name="Kiss B."/>
            <person name="Kocsube S."/>
            <person name="Kotiranta H."/>
            <person name="LaButti K.M."/>
            <person name="Lechner B.E."/>
            <person name="Liimatainen K."/>
            <person name="Lipzen A."/>
            <person name="Lukacs Z."/>
            <person name="Mihaltcheva S."/>
            <person name="Morgado L.N."/>
            <person name="Niskanen T."/>
            <person name="Noordeloos M.E."/>
            <person name="Ohm R.A."/>
            <person name="Ortiz-Santana B."/>
            <person name="Ovrebo C."/>
            <person name="Racz N."/>
            <person name="Riley R."/>
            <person name="Savchenko A."/>
            <person name="Shiryaev A."/>
            <person name="Soop K."/>
            <person name="Spirin V."/>
            <person name="Szebenyi C."/>
            <person name="Tomsovsky M."/>
            <person name="Tulloss R.E."/>
            <person name="Uehling J."/>
            <person name="Grigoriev I.V."/>
            <person name="Vagvolgyi C."/>
            <person name="Papp T."/>
            <person name="Martin F.M."/>
            <person name="Miettinen O."/>
            <person name="Hibbett D.S."/>
            <person name="Nagy L.G."/>
        </authorList>
    </citation>
    <scope>NUCLEOTIDE SEQUENCE [LARGE SCALE GENOMIC DNA]</scope>
    <source>
        <strain evidence="1 2">NL-1719</strain>
    </source>
</reference>
<protein>
    <submittedName>
        <fullName evidence="1">Uncharacterized protein</fullName>
    </submittedName>
</protein>
<name>A0ACD3ANE9_9AGAR</name>
<organism evidence="1 2">
    <name type="scientific">Pluteus cervinus</name>
    <dbReference type="NCBI Taxonomy" id="181527"/>
    <lineage>
        <taxon>Eukaryota</taxon>
        <taxon>Fungi</taxon>
        <taxon>Dikarya</taxon>
        <taxon>Basidiomycota</taxon>
        <taxon>Agaricomycotina</taxon>
        <taxon>Agaricomycetes</taxon>
        <taxon>Agaricomycetidae</taxon>
        <taxon>Agaricales</taxon>
        <taxon>Pluteineae</taxon>
        <taxon>Pluteaceae</taxon>
        <taxon>Pluteus</taxon>
    </lineage>
</organism>
<dbReference type="EMBL" id="ML208386">
    <property type="protein sequence ID" value="TFK67066.1"/>
    <property type="molecule type" value="Genomic_DNA"/>
</dbReference>
<evidence type="ECO:0000313" key="2">
    <source>
        <dbReference type="Proteomes" id="UP000308600"/>
    </source>
</evidence>
<gene>
    <name evidence="1" type="ORF">BDN72DRAFT_961286</name>
</gene>
<evidence type="ECO:0000313" key="1">
    <source>
        <dbReference type="EMBL" id="TFK67066.1"/>
    </source>
</evidence>
<sequence length="621" mass="69422">MTPIQILSPIKPNVDAMPDGLTSPPGTIQPGILDLPVELLLKIMHDPYINLFLLAQTNRFLNSLVMNHYLPPVLPDPQHVENLWLVLSQDERFESVGINSKTHRADDSRVNIVAFLSIAFEIKTVGKLVCELADLYKPVSPIDTVKLFIQKFQRLTLFIRRLRKITDIEFSFNIPELLDEFGGIPNELLGEWTSSLDDLIGACTKTGCKTLHVSGGRFPRSWLEIGNASQPVFRRLVRRLTNSFWPTTLVAKSSESTAMTVRKLSWEIIQHFDSSTLSVILSSSGYPKVPANPHRWPSTPLATYIYNHPPHSDWPYPQFFLTTPLTNLTINVGHSILSADGWEEFLAWFHIPLQPTLTNLTIHNCNEPLPARPLVKFIHKLTKLEHLTILPPFPAFHSMDSHPIALPNLISVCAPSDFLLLFCSIGSGTGIPFGDLRSSNRPPKLASVQVIPTCQYGHGHAYDMVSCQSKVAEVLGGFSGVARVALDLRYCGPGDFDISSASYPNSTTTTPPTSNPSIAYPPPTRVYPPSYRHVKEIILSGSLMLFDLLSNDLMNLLKVFEGFEVLTIVDTGTVFWPAGQDWLTVMNGTDMFKTLKDKCRSVRMVRTERVDGEVRVRHLDL</sequence>